<reference evidence="7 8" key="1">
    <citation type="journal article" date="2023" name="ISME J.">
        <title>Thermophilic Dehalococcoidia with unusual traits shed light on an unexpected past.</title>
        <authorList>
            <person name="Palmer M."/>
            <person name="Covington J.K."/>
            <person name="Zhou E.M."/>
            <person name="Thomas S.C."/>
            <person name="Habib N."/>
            <person name="Seymour C.O."/>
            <person name="Lai D."/>
            <person name="Johnston J."/>
            <person name="Hashimi A."/>
            <person name="Jiao J.Y."/>
            <person name="Muok A.R."/>
            <person name="Liu L."/>
            <person name="Xian W.D."/>
            <person name="Zhi X.Y."/>
            <person name="Li M.M."/>
            <person name="Silva L.P."/>
            <person name="Bowen B.P."/>
            <person name="Louie K."/>
            <person name="Briegel A."/>
            <person name="Pett-Ridge J."/>
            <person name="Weber P.K."/>
            <person name="Tocheva E.I."/>
            <person name="Woyke T."/>
            <person name="Northen T.R."/>
            <person name="Mayali X."/>
            <person name="Li W.J."/>
            <person name="Hedlund B.P."/>
        </authorList>
    </citation>
    <scope>NUCLEOTIDE SEQUENCE [LARGE SCALE GENOMIC DNA]</scope>
    <source>
        <strain evidence="7 8">YIM 72310</strain>
    </source>
</reference>
<proteinExistence type="predicted"/>
<accession>A0ABY7M748</accession>
<dbReference type="Proteomes" id="UP001212803">
    <property type="component" value="Chromosome"/>
</dbReference>
<dbReference type="PANTHER" id="PTHR45825:SF11">
    <property type="entry name" value="ALPHA AMYLASE DOMAIN-CONTAINING PROTEIN"/>
    <property type="match status" value="1"/>
</dbReference>
<keyword evidence="3" id="KW-0328">Glycosyltransferase</keyword>
<evidence type="ECO:0000313" key="8">
    <source>
        <dbReference type="Proteomes" id="UP001212803"/>
    </source>
</evidence>
<evidence type="ECO:0000313" key="7">
    <source>
        <dbReference type="EMBL" id="WBL36350.1"/>
    </source>
</evidence>
<dbReference type="EMBL" id="CP115149">
    <property type="protein sequence ID" value="WBL36350.1"/>
    <property type="molecule type" value="Genomic_DNA"/>
</dbReference>
<feature type="compositionally biased region" description="Basic and acidic residues" evidence="5">
    <location>
        <begin position="357"/>
        <end position="372"/>
    </location>
</feature>
<keyword evidence="8" id="KW-1185">Reference proteome</keyword>
<dbReference type="PANTHER" id="PTHR45825">
    <property type="entry name" value="GRANULE-BOUND STARCH SYNTHASE 1, CHLOROPLASTIC/AMYLOPLASTIC"/>
    <property type="match status" value="1"/>
</dbReference>
<evidence type="ECO:0000256" key="5">
    <source>
        <dbReference type="SAM" id="MobiDB-lite"/>
    </source>
</evidence>
<dbReference type="InterPro" id="IPR013534">
    <property type="entry name" value="Starch_synth_cat_dom"/>
</dbReference>
<name>A0ABY7M748_9CHLR</name>
<feature type="domain" description="Starch synthase catalytic" evidence="6">
    <location>
        <begin position="2"/>
        <end position="211"/>
    </location>
</feature>
<evidence type="ECO:0000256" key="3">
    <source>
        <dbReference type="ARBA" id="ARBA00022676"/>
    </source>
</evidence>
<dbReference type="SUPFAM" id="SSF53756">
    <property type="entry name" value="UDP-Glycosyltransferase/glycogen phosphorylase"/>
    <property type="match status" value="1"/>
</dbReference>
<sequence>MKILFASAEVDPFAKVGGLADVAASLPQRLKEIGHDVRVVTPCHASAAEAHAAARAHRLLRVASPGKPRDVDIATVDGVGGVPVELVGDRHYFFRANVYGEPDDLLRYQFFCRAIIEMLRTDEWVPDILHLNDWHTAPLAFGLRNQAWSNPRLRGVASVFTIHNLRYRGPDELNDFLAQAIYYSDIVTTVSPTYAREILTREYGEGLEALLGLRGDALMGILNGLNYDLFNPRTDPHVRHHYDLATVEQRWPNRDALREELRLPKTDGPIAAMVTRLTEQRGSTWRSRSCRKWCWRGPVHRAGRRRPVAEGRAEAAGAGIPGPRPAGAEVRPGAGAADLRGVRPVPDAVAVRAVRTRPADRDAVRGRADRAADGGLSDTILGPR</sequence>
<dbReference type="Pfam" id="PF08323">
    <property type="entry name" value="Glyco_transf_5"/>
    <property type="match status" value="1"/>
</dbReference>
<organism evidence="7 8">
    <name type="scientific">Tepidiforma flava</name>
    <dbReference type="NCBI Taxonomy" id="3004094"/>
    <lineage>
        <taxon>Bacteria</taxon>
        <taxon>Bacillati</taxon>
        <taxon>Chloroflexota</taxon>
        <taxon>Tepidiformia</taxon>
        <taxon>Tepidiformales</taxon>
        <taxon>Tepidiformaceae</taxon>
        <taxon>Tepidiforma</taxon>
    </lineage>
</organism>
<evidence type="ECO:0000256" key="2">
    <source>
        <dbReference type="ARBA" id="ARBA00012588"/>
    </source>
</evidence>
<keyword evidence="4" id="KW-0808">Transferase</keyword>
<feature type="region of interest" description="Disordered" evidence="5">
    <location>
        <begin position="355"/>
        <end position="384"/>
    </location>
</feature>
<evidence type="ECO:0000259" key="6">
    <source>
        <dbReference type="Pfam" id="PF08323"/>
    </source>
</evidence>
<protein>
    <recommendedName>
        <fullName evidence="2">starch synthase</fullName>
        <ecNumber evidence="2">2.4.1.21</ecNumber>
    </recommendedName>
</protein>
<gene>
    <name evidence="7" type="ORF">O0235_01895</name>
</gene>
<dbReference type="Gene3D" id="3.40.50.2000">
    <property type="entry name" value="Glycogen Phosphorylase B"/>
    <property type="match status" value="1"/>
</dbReference>
<dbReference type="EC" id="2.4.1.21" evidence="2"/>
<evidence type="ECO:0000256" key="1">
    <source>
        <dbReference type="ARBA" id="ARBA00001478"/>
    </source>
</evidence>
<comment type="catalytic activity">
    <reaction evidence="1">
        <text>[(1-&gt;4)-alpha-D-glucosyl](n) + ADP-alpha-D-glucose = [(1-&gt;4)-alpha-D-glucosyl](n+1) + ADP + H(+)</text>
        <dbReference type="Rhea" id="RHEA:18189"/>
        <dbReference type="Rhea" id="RHEA-COMP:9584"/>
        <dbReference type="Rhea" id="RHEA-COMP:9587"/>
        <dbReference type="ChEBI" id="CHEBI:15378"/>
        <dbReference type="ChEBI" id="CHEBI:15444"/>
        <dbReference type="ChEBI" id="CHEBI:57498"/>
        <dbReference type="ChEBI" id="CHEBI:456216"/>
        <dbReference type="EC" id="2.4.1.21"/>
    </reaction>
</comment>
<feature type="region of interest" description="Disordered" evidence="5">
    <location>
        <begin position="305"/>
        <end position="343"/>
    </location>
</feature>
<evidence type="ECO:0000256" key="4">
    <source>
        <dbReference type="ARBA" id="ARBA00022679"/>
    </source>
</evidence>